<dbReference type="PANTHER" id="PTHR30055:SF151">
    <property type="entry name" value="TRANSCRIPTIONAL REGULATORY PROTEIN"/>
    <property type="match status" value="1"/>
</dbReference>
<evidence type="ECO:0000256" key="2">
    <source>
        <dbReference type="ARBA" id="ARBA00023125"/>
    </source>
</evidence>
<protein>
    <submittedName>
        <fullName evidence="6">TetR family transcriptional regulator</fullName>
    </submittedName>
</protein>
<keyword evidence="1" id="KW-0805">Transcription regulation</keyword>
<dbReference type="InterPro" id="IPR023772">
    <property type="entry name" value="DNA-bd_HTH_TetR-type_CS"/>
</dbReference>
<dbReference type="RefSeq" id="WP_344018599.1">
    <property type="nucleotide sequence ID" value="NZ_BAAAJK010000004.1"/>
</dbReference>
<dbReference type="InterPro" id="IPR001647">
    <property type="entry name" value="HTH_TetR"/>
</dbReference>
<dbReference type="PRINTS" id="PR00455">
    <property type="entry name" value="HTHTETR"/>
</dbReference>
<dbReference type="PROSITE" id="PS50977">
    <property type="entry name" value="HTH_TETR_2"/>
    <property type="match status" value="1"/>
</dbReference>
<evidence type="ECO:0000256" key="1">
    <source>
        <dbReference type="ARBA" id="ARBA00023015"/>
    </source>
</evidence>
<feature type="domain" description="HTH tetR-type" evidence="5">
    <location>
        <begin position="4"/>
        <end position="64"/>
    </location>
</feature>
<dbReference type="Gene3D" id="1.10.357.10">
    <property type="entry name" value="Tetracycline Repressor, domain 2"/>
    <property type="match status" value="1"/>
</dbReference>
<dbReference type="InterPro" id="IPR009057">
    <property type="entry name" value="Homeodomain-like_sf"/>
</dbReference>
<name>A0ABP4I9V4_9PSEU</name>
<dbReference type="SUPFAM" id="SSF46689">
    <property type="entry name" value="Homeodomain-like"/>
    <property type="match status" value="1"/>
</dbReference>
<dbReference type="PANTHER" id="PTHR30055">
    <property type="entry name" value="HTH-TYPE TRANSCRIPTIONAL REGULATOR RUTR"/>
    <property type="match status" value="1"/>
</dbReference>
<feature type="DNA-binding region" description="H-T-H motif" evidence="4">
    <location>
        <begin position="27"/>
        <end position="46"/>
    </location>
</feature>
<proteinExistence type="predicted"/>
<keyword evidence="2 4" id="KW-0238">DNA-binding</keyword>
<dbReference type="InterPro" id="IPR036271">
    <property type="entry name" value="Tet_transcr_reg_TetR-rel_C_sf"/>
</dbReference>
<gene>
    <name evidence="6" type="ORF">GCM10009613_09330</name>
</gene>
<dbReference type="PROSITE" id="PS01081">
    <property type="entry name" value="HTH_TETR_1"/>
    <property type="match status" value="1"/>
</dbReference>
<evidence type="ECO:0000256" key="3">
    <source>
        <dbReference type="ARBA" id="ARBA00023163"/>
    </source>
</evidence>
<dbReference type="InterPro" id="IPR050109">
    <property type="entry name" value="HTH-type_TetR-like_transc_reg"/>
</dbReference>
<reference evidence="7" key="1">
    <citation type="journal article" date="2019" name="Int. J. Syst. Evol. Microbiol.">
        <title>The Global Catalogue of Microorganisms (GCM) 10K type strain sequencing project: providing services to taxonomists for standard genome sequencing and annotation.</title>
        <authorList>
            <consortium name="The Broad Institute Genomics Platform"/>
            <consortium name="The Broad Institute Genome Sequencing Center for Infectious Disease"/>
            <person name="Wu L."/>
            <person name="Ma J."/>
        </authorList>
    </citation>
    <scope>NUCLEOTIDE SEQUENCE [LARGE SCALE GENOMIC DNA]</scope>
    <source>
        <strain evidence="7">JCM 11896</strain>
    </source>
</reference>
<dbReference type="EMBL" id="BAAAJK010000004">
    <property type="protein sequence ID" value="GAA1382124.1"/>
    <property type="molecule type" value="Genomic_DNA"/>
</dbReference>
<comment type="caution">
    <text evidence="6">The sequence shown here is derived from an EMBL/GenBank/DDBJ whole genome shotgun (WGS) entry which is preliminary data.</text>
</comment>
<keyword evidence="7" id="KW-1185">Reference proteome</keyword>
<dbReference type="Pfam" id="PF17935">
    <property type="entry name" value="TetR_C_27"/>
    <property type="match status" value="1"/>
</dbReference>
<dbReference type="InterPro" id="IPR041478">
    <property type="entry name" value="TetR_C_27"/>
</dbReference>
<dbReference type="Pfam" id="PF00440">
    <property type="entry name" value="TetR_N"/>
    <property type="match status" value="1"/>
</dbReference>
<evidence type="ECO:0000313" key="7">
    <source>
        <dbReference type="Proteomes" id="UP001501414"/>
    </source>
</evidence>
<sequence>MGGALDRQAILAATETALRRHGPDKTTVVDVARSLGVSHGSVYRHFPSKTALREAVTRRWLESTHQELAVIAADPAVPPPERLRSWLTCLFSTSREQATRDPQLHATYWALVTEQSDVRDEHVADLTRQIRGILAAGVGDGSIAVADPAVTARAIVHATARFHHPAHAHAWRTRPTIAAEFDDVAAIVVRAVTRGGR</sequence>
<evidence type="ECO:0000256" key="4">
    <source>
        <dbReference type="PROSITE-ProRule" id="PRU00335"/>
    </source>
</evidence>
<evidence type="ECO:0000313" key="6">
    <source>
        <dbReference type="EMBL" id="GAA1382124.1"/>
    </source>
</evidence>
<evidence type="ECO:0000259" key="5">
    <source>
        <dbReference type="PROSITE" id="PS50977"/>
    </source>
</evidence>
<accession>A0ABP4I9V4</accession>
<keyword evidence="3" id="KW-0804">Transcription</keyword>
<organism evidence="6 7">
    <name type="scientific">Pseudonocardia kongjuensis</name>
    <dbReference type="NCBI Taxonomy" id="102227"/>
    <lineage>
        <taxon>Bacteria</taxon>
        <taxon>Bacillati</taxon>
        <taxon>Actinomycetota</taxon>
        <taxon>Actinomycetes</taxon>
        <taxon>Pseudonocardiales</taxon>
        <taxon>Pseudonocardiaceae</taxon>
        <taxon>Pseudonocardia</taxon>
    </lineage>
</organism>
<dbReference type="Proteomes" id="UP001501414">
    <property type="component" value="Unassembled WGS sequence"/>
</dbReference>
<dbReference type="SUPFAM" id="SSF48498">
    <property type="entry name" value="Tetracyclin repressor-like, C-terminal domain"/>
    <property type="match status" value="1"/>
</dbReference>